<dbReference type="SUPFAM" id="SSF46626">
    <property type="entry name" value="Cytochrome c"/>
    <property type="match status" value="1"/>
</dbReference>
<evidence type="ECO:0000313" key="8">
    <source>
        <dbReference type="Proteomes" id="UP001243420"/>
    </source>
</evidence>
<protein>
    <submittedName>
        <fullName evidence="7">Sulfur oxidation c-type cytochrome SoxX</fullName>
    </submittedName>
</protein>
<dbReference type="InterPro" id="IPR036909">
    <property type="entry name" value="Cyt_c-like_dom_sf"/>
</dbReference>
<keyword evidence="2 4" id="KW-0479">Metal-binding</keyword>
<dbReference type="NCBIfam" id="TIGR04485">
    <property type="entry name" value="thiosulf_SoxX"/>
    <property type="match status" value="1"/>
</dbReference>
<dbReference type="PROSITE" id="PS51007">
    <property type="entry name" value="CYTC"/>
    <property type="match status" value="1"/>
</dbReference>
<evidence type="ECO:0000256" key="4">
    <source>
        <dbReference type="PROSITE-ProRule" id="PRU00433"/>
    </source>
</evidence>
<name>A0ABY8LHQ0_9RHOB</name>
<organism evidence="7 8">
    <name type="scientific">Jannaschia ovalis</name>
    <dbReference type="NCBI Taxonomy" id="3038773"/>
    <lineage>
        <taxon>Bacteria</taxon>
        <taxon>Pseudomonadati</taxon>
        <taxon>Pseudomonadota</taxon>
        <taxon>Alphaproteobacteria</taxon>
        <taxon>Rhodobacterales</taxon>
        <taxon>Roseobacteraceae</taxon>
        <taxon>Jannaschia</taxon>
    </lineage>
</organism>
<feature type="signal peptide" evidence="5">
    <location>
        <begin position="1"/>
        <end position="20"/>
    </location>
</feature>
<dbReference type="Pfam" id="PF00034">
    <property type="entry name" value="Cytochrom_C"/>
    <property type="match status" value="1"/>
</dbReference>
<dbReference type="InterPro" id="IPR009056">
    <property type="entry name" value="Cyt_c-like_dom"/>
</dbReference>
<evidence type="ECO:0000259" key="6">
    <source>
        <dbReference type="PROSITE" id="PS51007"/>
    </source>
</evidence>
<accession>A0ABY8LHQ0</accession>
<keyword evidence="1 4" id="KW-0349">Heme</keyword>
<keyword evidence="3 4" id="KW-0408">Iron</keyword>
<evidence type="ECO:0000256" key="1">
    <source>
        <dbReference type="ARBA" id="ARBA00022617"/>
    </source>
</evidence>
<feature type="chain" id="PRO_5046173206" evidence="5">
    <location>
        <begin position="21"/>
        <end position="159"/>
    </location>
</feature>
<dbReference type="InterPro" id="IPR030999">
    <property type="entry name" value="Thiosulf_SoxX"/>
</dbReference>
<dbReference type="RefSeq" id="WP_279966557.1">
    <property type="nucleotide sequence ID" value="NZ_CP122537.1"/>
</dbReference>
<keyword evidence="8" id="KW-1185">Reference proteome</keyword>
<evidence type="ECO:0000313" key="7">
    <source>
        <dbReference type="EMBL" id="WGH79633.1"/>
    </source>
</evidence>
<dbReference type="Proteomes" id="UP001243420">
    <property type="component" value="Chromosome"/>
</dbReference>
<evidence type="ECO:0000256" key="2">
    <source>
        <dbReference type="ARBA" id="ARBA00022723"/>
    </source>
</evidence>
<gene>
    <name evidence="7" type="primary">soxX</name>
    <name evidence="7" type="ORF">P8627_05055</name>
</gene>
<dbReference type="Gene3D" id="1.10.760.10">
    <property type="entry name" value="Cytochrome c-like domain"/>
    <property type="match status" value="1"/>
</dbReference>
<dbReference type="EMBL" id="CP122537">
    <property type="protein sequence ID" value="WGH79633.1"/>
    <property type="molecule type" value="Genomic_DNA"/>
</dbReference>
<reference evidence="7 8" key="1">
    <citation type="submission" date="2023-04" db="EMBL/GenBank/DDBJ databases">
        <title>Jannaschia ovalis sp. nov., a marine bacterium isolated from sea tidal flat.</title>
        <authorList>
            <person name="Kwon D.Y."/>
            <person name="Kim J.-J."/>
        </authorList>
    </citation>
    <scope>NUCLEOTIDE SEQUENCE [LARGE SCALE GENOMIC DNA]</scope>
    <source>
        <strain evidence="7 8">GRR-S6-38</strain>
    </source>
</reference>
<evidence type="ECO:0000256" key="5">
    <source>
        <dbReference type="SAM" id="SignalP"/>
    </source>
</evidence>
<evidence type="ECO:0000256" key="3">
    <source>
        <dbReference type="ARBA" id="ARBA00023004"/>
    </source>
</evidence>
<proteinExistence type="predicted"/>
<keyword evidence="5" id="KW-0732">Signal</keyword>
<feature type="domain" description="Cytochrome c" evidence="6">
    <location>
        <begin position="46"/>
        <end position="157"/>
    </location>
</feature>
<sequence>MRRFALSIAASMTAATMAMAEGVVAPAEVEFDEYGAVTVSLSGAPGDAENGRLLMNKGSGNCIACHAVTDLEELGFHGEIGPPLDGVADRWTEADLRGIVANAKVMFEGTMMPSFYKTTGYVRPGDAYTGKAAEGELAPLLTAQEVEDVVAYLMTLKES</sequence>